<dbReference type="InterPro" id="IPR032675">
    <property type="entry name" value="LRR_dom_sf"/>
</dbReference>
<dbReference type="AlphaFoldDB" id="A0A061BLZ6"/>
<proteinExistence type="predicted"/>
<organism evidence="2">
    <name type="scientific">Rhodotorula toruloides</name>
    <name type="common">Yeast</name>
    <name type="synonym">Rhodosporidium toruloides</name>
    <dbReference type="NCBI Taxonomy" id="5286"/>
    <lineage>
        <taxon>Eukaryota</taxon>
        <taxon>Fungi</taxon>
        <taxon>Dikarya</taxon>
        <taxon>Basidiomycota</taxon>
        <taxon>Pucciniomycotina</taxon>
        <taxon>Microbotryomycetes</taxon>
        <taxon>Sporidiobolales</taxon>
        <taxon>Sporidiobolaceae</taxon>
        <taxon>Rhodotorula</taxon>
    </lineage>
</organism>
<name>A0A061BLZ6_RHOTO</name>
<accession>A0A061BLZ6</accession>
<evidence type="ECO:0000313" key="2">
    <source>
        <dbReference type="EMBL" id="CDR48988.1"/>
    </source>
</evidence>
<protein>
    <submittedName>
        <fullName evidence="2">RHTO0S22e00716g1_1</fullName>
    </submittedName>
</protein>
<feature type="region of interest" description="Disordered" evidence="1">
    <location>
        <begin position="1"/>
        <end position="21"/>
    </location>
</feature>
<dbReference type="Gene3D" id="3.80.10.10">
    <property type="entry name" value="Ribonuclease Inhibitor"/>
    <property type="match status" value="1"/>
</dbReference>
<reference evidence="2" key="1">
    <citation type="journal article" date="2014" name="Genome Announc.">
        <title>Draft genome sequence of Rhodosporidium toruloides CECT1137, an oleaginous yeast of biotechnological interest.</title>
        <authorList>
            <person name="Morin N."/>
            <person name="Calcas X."/>
            <person name="Devillers H."/>
            <person name="Durrens P."/>
            <person name="Sherman D.J."/>
            <person name="Nicaud J.-M."/>
            <person name="Neuveglise C."/>
        </authorList>
    </citation>
    <scope>NUCLEOTIDE SEQUENCE</scope>
    <source>
        <strain evidence="2">CECT1137</strain>
    </source>
</reference>
<dbReference type="SUPFAM" id="SSF52047">
    <property type="entry name" value="RNI-like"/>
    <property type="match status" value="1"/>
</dbReference>
<dbReference type="OrthoDB" id="10327997at2759"/>
<evidence type="ECO:0000256" key="1">
    <source>
        <dbReference type="SAM" id="MobiDB-lite"/>
    </source>
</evidence>
<gene>
    <name evidence="2" type="ORF">RHTO0S_22e00716g</name>
</gene>
<dbReference type="EMBL" id="LK052957">
    <property type="protein sequence ID" value="CDR48988.1"/>
    <property type="molecule type" value="Genomic_DNA"/>
</dbReference>
<sequence>MESDGYTTAEQTSLDATPSNSLPGSDYLTNLPTELFSTICELVRKSTEGPYLGLVSQRFLPFARRRAFSAVRIRSVQRLHRLHSAVVCCPELAGVVLAVEISGYGHGGFEAGIELFRHLLAALVNLRQLQICYMAKSLWPVVLEGGEAGGLPALERIILHDCLSGAQMARLPETIHQLRHYPQLRFLRLQVIDLYWQRPDFTMVKPLQTQPLRMDRIAYLDIDSPEPYQPMYLRLLQACTSLAELSLHVHRYGGSVAAAIQALPNQLALQHLTLHSTQSARPTLPADHQLHNLFTLTLGDRLPLKSILPNLSSLRRLERLVCRTETVATDDFLMLLADYTMRPPGLEEIVCDFSLRSDSSPPPGINF</sequence>